<reference evidence="3" key="1">
    <citation type="submission" date="2024-07" db="EMBL/GenBank/DDBJ databases">
        <title>Two chromosome-level genome assemblies of Korean endemic species Abeliophyllum distichum and Forsythia ovata (Oleaceae).</title>
        <authorList>
            <person name="Jang H."/>
        </authorList>
    </citation>
    <scope>NUCLEOTIDE SEQUENCE [LARGE SCALE GENOMIC DNA]</scope>
</reference>
<comment type="similarity">
    <text evidence="1">Belongs to the IST1 family.</text>
</comment>
<comment type="caution">
    <text evidence="2">The sequence shown here is derived from an EMBL/GenBank/DDBJ whole genome shotgun (WGS) entry which is preliminary data.</text>
</comment>
<gene>
    <name evidence="2" type="ORF">Fot_39819</name>
</gene>
<dbReference type="Proteomes" id="UP001604277">
    <property type="component" value="Unassembled WGS sequence"/>
</dbReference>
<dbReference type="InterPro" id="IPR005061">
    <property type="entry name" value="Ist1"/>
</dbReference>
<dbReference type="EMBL" id="JBFOLJ010000011">
    <property type="protein sequence ID" value="KAL2496062.1"/>
    <property type="molecule type" value="Genomic_DNA"/>
</dbReference>
<dbReference type="FunFam" id="1.20.1260.60:FF:000002">
    <property type="entry name" value="Vacuolar protein sorting-associated protein IST1"/>
    <property type="match status" value="1"/>
</dbReference>
<name>A0ABD1S5S0_9LAMI</name>
<dbReference type="Gene3D" id="1.20.1260.60">
    <property type="entry name" value="Vacuolar protein sorting-associated protein Ist1"/>
    <property type="match status" value="1"/>
</dbReference>
<proteinExistence type="inferred from homology"/>
<dbReference type="PANTHER" id="PTHR12161:SF58">
    <property type="entry name" value="REGULATOR OF VPS4 ACTIVITY IN THE MVB PATHWAY PROTEIN"/>
    <property type="match status" value="1"/>
</dbReference>
<evidence type="ECO:0000313" key="2">
    <source>
        <dbReference type="EMBL" id="KAL2496062.1"/>
    </source>
</evidence>
<dbReference type="InterPro" id="IPR042277">
    <property type="entry name" value="IST1-like"/>
</dbReference>
<keyword evidence="3" id="KW-1185">Reference proteome</keyword>
<dbReference type="PANTHER" id="PTHR12161">
    <property type="entry name" value="IST1 FAMILY MEMBER"/>
    <property type="match status" value="1"/>
</dbReference>
<accession>A0ABD1S5S0</accession>
<organism evidence="2 3">
    <name type="scientific">Forsythia ovata</name>
    <dbReference type="NCBI Taxonomy" id="205694"/>
    <lineage>
        <taxon>Eukaryota</taxon>
        <taxon>Viridiplantae</taxon>
        <taxon>Streptophyta</taxon>
        <taxon>Embryophyta</taxon>
        <taxon>Tracheophyta</taxon>
        <taxon>Spermatophyta</taxon>
        <taxon>Magnoliopsida</taxon>
        <taxon>eudicotyledons</taxon>
        <taxon>Gunneridae</taxon>
        <taxon>Pentapetalae</taxon>
        <taxon>asterids</taxon>
        <taxon>lamiids</taxon>
        <taxon>Lamiales</taxon>
        <taxon>Oleaceae</taxon>
        <taxon>Forsythieae</taxon>
        <taxon>Forsythia</taxon>
    </lineage>
</organism>
<sequence length="215" mass="24780">MGLNVFYNILGLIRGKRWGKASKCKRLIKQLRSRLTVQKSRTNAIIRQLRADIVQLMQNGLHHVVSTRVEQLYRDYCRLYAYDQLEGFCECICTNLRDISRGRKLSVEVHEALSTLIFASSRCGELPELHSLRNLFKQHFGQKFERVNVELLPGNAVNSEIKHNLTMSSVTEEVKLQLTNEIATEFTHQSAVLNQQNYLFPALQKASLINFTPFL</sequence>
<protein>
    <submittedName>
        <fullName evidence="2">Regulator of Vps4 activity in the MVB pathway protein</fullName>
    </submittedName>
</protein>
<evidence type="ECO:0000313" key="3">
    <source>
        <dbReference type="Proteomes" id="UP001604277"/>
    </source>
</evidence>
<evidence type="ECO:0000256" key="1">
    <source>
        <dbReference type="ARBA" id="ARBA00005536"/>
    </source>
</evidence>
<dbReference type="AlphaFoldDB" id="A0ABD1S5S0"/>
<dbReference type="Pfam" id="PF03398">
    <property type="entry name" value="Ist1"/>
    <property type="match status" value="1"/>
</dbReference>